<keyword evidence="7 8" id="KW-0472">Membrane</keyword>
<dbReference type="PANTHER" id="PTHR11328">
    <property type="entry name" value="MAJOR FACILITATOR SUPERFAMILY DOMAIN-CONTAINING PROTEIN"/>
    <property type="match status" value="1"/>
</dbReference>
<sequence>MQRTPRRIVLAFSIGSIGTGIYLTVPGVLLLYYLTEILSVSPALAGLAVFLPRVWDMITDPFMGWVSDRTRSPLGRRRPYLLAGAILTALSFVFLFSAPDLPGERWNFLYVTVVYVLSASAYTVFAVPYLSMPAEMSANPDERASIMAYRMSFAMAGVLAGSAAAPALLEAFGGGRGGFAAMSWVLGGACAATMLVAFFGTARAPVMPAPKTAGKAHFLDALRDGRFRMLALAYIIQLGGLGVFTGSTPYYVTQIAGRSEGAISTVFLALLGGTILSMFAWAAISRLTGKVPAYLAAALITVVGLAGLWLAAGPEDWTLVIAMTGVVGMGFGGLQLLPFAMLTDIIHDAREDGRDAAGTFTGVWTAVEKGGLALGPLVVGLVLSTGGFVSGAEAQSDRALFWIRVAVALIPSALALLSVPAVLQYRAGTPRPAADPVS</sequence>
<evidence type="ECO:0000256" key="6">
    <source>
        <dbReference type="ARBA" id="ARBA00022989"/>
    </source>
</evidence>
<keyword evidence="5 8" id="KW-0812">Transmembrane</keyword>
<dbReference type="Pfam" id="PF13347">
    <property type="entry name" value="MFS_2"/>
    <property type="match status" value="1"/>
</dbReference>
<feature type="transmembrane region" description="Helical" evidence="8">
    <location>
        <begin position="291"/>
        <end position="311"/>
    </location>
</feature>
<keyword evidence="10" id="KW-0762">Sugar transport</keyword>
<evidence type="ECO:0000256" key="5">
    <source>
        <dbReference type="ARBA" id="ARBA00022692"/>
    </source>
</evidence>
<keyword evidence="3" id="KW-0813">Transport</keyword>
<evidence type="ECO:0000313" key="10">
    <source>
        <dbReference type="EMBL" id="GLK53287.1"/>
    </source>
</evidence>
<evidence type="ECO:0000259" key="9">
    <source>
        <dbReference type="PROSITE" id="PS50850"/>
    </source>
</evidence>
<feature type="transmembrane region" description="Helical" evidence="8">
    <location>
        <begin position="9"/>
        <end position="34"/>
    </location>
</feature>
<dbReference type="CDD" id="cd17332">
    <property type="entry name" value="MFS_MelB_like"/>
    <property type="match status" value="1"/>
</dbReference>
<dbReference type="GO" id="GO:0005886">
    <property type="term" value="C:plasma membrane"/>
    <property type="evidence" value="ECO:0007669"/>
    <property type="project" value="UniProtKB-SubCell"/>
</dbReference>
<dbReference type="GO" id="GO:0015293">
    <property type="term" value="F:symporter activity"/>
    <property type="evidence" value="ECO:0007669"/>
    <property type="project" value="InterPro"/>
</dbReference>
<gene>
    <name evidence="10" type="ORF">GCM10017621_27950</name>
</gene>
<evidence type="ECO:0000256" key="8">
    <source>
        <dbReference type="SAM" id="Phobius"/>
    </source>
</evidence>
<protein>
    <submittedName>
        <fullName evidence="10">Sugar transporter</fullName>
    </submittedName>
</protein>
<dbReference type="InterPro" id="IPR018043">
    <property type="entry name" value="Na/Gal_symport_CS"/>
</dbReference>
<dbReference type="PANTHER" id="PTHR11328:SF24">
    <property type="entry name" value="MAJOR FACILITATOR SUPERFAMILY (MFS) PROFILE DOMAIN-CONTAINING PROTEIN"/>
    <property type="match status" value="1"/>
</dbReference>
<dbReference type="RefSeq" id="WP_271187640.1">
    <property type="nucleotide sequence ID" value="NZ_BSFE01000009.1"/>
</dbReference>
<feature type="transmembrane region" description="Helical" evidence="8">
    <location>
        <begin position="108"/>
        <end position="130"/>
    </location>
</feature>
<evidence type="ECO:0000256" key="4">
    <source>
        <dbReference type="ARBA" id="ARBA00022475"/>
    </source>
</evidence>
<comment type="caution">
    <text evidence="10">The sequence shown here is derived from an EMBL/GenBank/DDBJ whole genome shotgun (WGS) entry which is preliminary data.</text>
</comment>
<evidence type="ECO:0000256" key="7">
    <source>
        <dbReference type="ARBA" id="ARBA00023136"/>
    </source>
</evidence>
<comment type="subcellular location">
    <subcellularLocation>
        <location evidence="1">Cell membrane</location>
        <topology evidence="1">Multi-pass membrane protein</topology>
    </subcellularLocation>
</comment>
<feature type="domain" description="Major facilitator superfamily (MFS) profile" evidence="9">
    <location>
        <begin position="8"/>
        <end position="423"/>
    </location>
</feature>
<dbReference type="InterPro" id="IPR036259">
    <property type="entry name" value="MFS_trans_sf"/>
</dbReference>
<keyword evidence="4" id="KW-1003">Cell membrane</keyword>
<dbReference type="AlphaFoldDB" id="A0A9W6IPJ4"/>
<reference evidence="10" key="2">
    <citation type="submission" date="2023-01" db="EMBL/GenBank/DDBJ databases">
        <authorList>
            <person name="Sun Q."/>
            <person name="Evtushenko L."/>
        </authorList>
    </citation>
    <scope>NUCLEOTIDE SEQUENCE</scope>
    <source>
        <strain evidence="10">VKM B-1513</strain>
    </source>
</reference>
<evidence type="ECO:0000256" key="2">
    <source>
        <dbReference type="ARBA" id="ARBA00009617"/>
    </source>
</evidence>
<accession>A0A9W6IPJ4</accession>
<reference evidence="10" key="1">
    <citation type="journal article" date="2014" name="Int. J. Syst. Evol. Microbiol.">
        <title>Complete genome sequence of Corynebacterium casei LMG S-19264T (=DSM 44701T), isolated from a smear-ripened cheese.</title>
        <authorList>
            <consortium name="US DOE Joint Genome Institute (JGI-PGF)"/>
            <person name="Walter F."/>
            <person name="Albersmeier A."/>
            <person name="Kalinowski J."/>
            <person name="Ruckert C."/>
        </authorList>
    </citation>
    <scope>NUCLEOTIDE SEQUENCE</scope>
    <source>
        <strain evidence="10">VKM B-1513</strain>
    </source>
</reference>
<feature type="transmembrane region" description="Helical" evidence="8">
    <location>
        <begin position="401"/>
        <end position="423"/>
    </location>
</feature>
<dbReference type="PROSITE" id="PS00872">
    <property type="entry name" value="NA_GALACTOSIDE_SYMP"/>
    <property type="match status" value="1"/>
</dbReference>
<keyword evidence="6 8" id="KW-1133">Transmembrane helix</keyword>
<evidence type="ECO:0000313" key="11">
    <source>
        <dbReference type="Proteomes" id="UP001143486"/>
    </source>
</evidence>
<feature type="transmembrane region" description="Helical" evidence="8">
    <location>
        <begin position="227"/>
        <end position="250"/>
    </location>
</feature>
<feature type="transmembrane region" description="Helical" evidence="8">
    <location>
        <begin position="317"/>
        <end position="340"/>
    </location>
</feature>
<evidence type="ECO:0000256" key="3">
    <source>
        <dbReference type="ARBA" id="ARBA00022448"/>
    </source>
</evidence>
<evidence type="ECO:0000256" key="1">
    <source>
        <dbReference type="ARBA" id="ARBA00004651"/>
    </source>
</evidence>
<dbReference type="InterPro" id="IPR020846">
    <property type="entry name" value="MFS_dom"/>
</dbReference>
<feature type="transmembrane region" description="Helical" evidence="8">
    <location>
        <begin position="151"/>
        <end position="169"/>
    </location>
</feature>
<dbReference type="Gene3D" id="1.20.1250.20">
    <property type="entry name" value="MFS general substrate transporter like domains"/>
    <property type="match status" value="2"/>
</dbReference>
<dbReference type="SUPFAM" id="SSF103473">
    <property type="entry name" value="MFS general substrate transporter"/>
    <property type="match status" value="1"/>
</dbReference>
<feature type="transmembrane region" description="Helical" evidence="8">
    <location>
        <begin position="79"/>
        <end position="96"/>
    </location>
</feature>
<feature type="transmembrane region" description="Helical" evidence="8">
    <location>
        <begin position="262"/>
        <end position="284"/>
    </location>
</feature>
<organism evidence="10 11">
    <name type="scientific">Maricaulis virginensis</name>
    <dbReference type="NCBI Taxonomy" id="144022"/>
    <lineage>
        <taxon>Bacteria</taxon>
        <taxon>Pseudomonadati</taxon>
        <taxon>Pseudomonadota</taxon>
        <taxon>Alphaproteobacteria</taxon>
        <taxon>Maricaulales</taxon>
        <taxon>Maricaulaceae</taxon>
        <taxon>Maricaulis</taxon>
    </lineage>
</organism>
<feature type="transmembrane region" description="Helical" evidence="8">
    <location>
        <begin position="371"/>
        <end position="389"/>
    </location>
</feature>
<dbReference type="EMBL" id="BSFE01000009">
    <property type="protein sequence ID" value="GLK53287.1"/>
    <property type="molecule type" value="Genomic_DNA"/>
</dbReference>
<dbReference type="GO" id="GO:0008643">
    <property type="term" value="P:carbohydrate transport"/>
    <property type="evidence" value="ECO:0007669"/>
    <property type="project" value="InterPro"/>
</dbReference>
<dbReference type="GO" id="GO:0006814">
    <property type="term" value="P:sodium ion transport"/>
    <property type="evidence" value="ECO:0007669"/>
    <property type="project" value="InterPro"/>
</dbReference>
<comment type="similarity">
    <text evidence="2">Belongs to the sodium:galactoside symporter (TC 2.A.2) family.</text>
</comment>
<proteinExistence type="inferred from homology"/>
<dbReference type="Proteomes" id="UP001143486">
    <property type="component" value="Unassembled WGS sequence"/>
</dbReference>
<name>A0A9W6IPJ4_9PROT</name>
<keyword evidence="11" id="KW-1185">Reference proteome</keyword>
<dbReference type="InterPro" id="IPR039672">
    <property type="entry name" value="MFS_2"/>
</dbReference>
<dbReference type="PROSITE" id="PS50850">
    <property type="entry name" value="MFS"/>
    <property type="match status" value="1"/>
</dbReference>
<feature type="transmembrane region" description="Helical" evidence="8">
    <location>
        <begin position="40"/>
        <end position="58"/>
    </location>
</feature>
<feature type="transmembrane region" description="Helical" evidence="8">
    <location>
        <begin position="181"/>
        <end position="206"/>
    </location>
</feature>